<proteinExistence type="predicted"/>
<evidence type="ECO:0000313" key="11">
    <source>
        <dbReference type="EMBL" id="QYL18080.1"/>
    </source>
</evidence>
<feature type="transmembrane region" description="Helical" evidence="9">
    <location>
        <begin position="194"/>
        <end position="212"/>
    </location>
</feature>
<feature type="transmembrane region" description="Helical" evidence="9">
    <location>
        <begin position="89"/>
        <end position="111"/>
    </location>
</feature>
<keyword evidence="12" id="KW-1185">Reference proteome</keyword>
<evidence type="ECO:0000256" key="1">
    <source>
        <dbReference type="ARBA" id="ARBA00004651"/>
    </source>
</evidence>
<evidence type="ECO:0000256" key="4">
    <source>
        <dbReference type="ARBA" id="ARBA00022475"/>
    </source>
</evidence>
<feature type="transmembrane region" description="Helical" evidence="9">
    <location>
        <begin position="305"/>
        <end position="325"/>
    </location>
</feature>
<evidence type="ECO:0000256" key="3">
    <source>
        <dbReference type="ARBA" id="ARBA00022449"/>
    </source>
</evidence>
<feature type="transmembrane region" description="Helical" evidence="9">
    <location>
        <begin position="151"/>
        <end position="174"/>
    </location>
</feature>
<feature type="transmembrane region" description="Helical" evidence="9">
    <location>
        <begin position="337"/>
        <end position="356"/>
    </location>
</feature>
<keyword evidence="5 9" id="KW-0812">Transmembrane</keyword>
<evidence type="ECO:0000256" key="7">
    <source>
        <dbReference type="ARBA" id="ARBA00023065"/>
    </source>
</evidence>
<gene>
    <name evidence="11" type="ORF">K0O64_05945</name>
</gene>
<evidence type="ECO:0000256" key="2">
    <source>
        <dbReference type="ARBA" id="ARBA00022448"/>
    </source>
</evidence>
<feature type="transmembrane region" description="Helical" evidence="9">
    <location>
        <begin position="6"/>
        <end position="24"/>
    </location>
</feature>
<dbReference type="InterPro" id="IPR038770">
    <property type="entry name" value="Na+/solute_symporter_sf"/>
</dbReference>
<name>A0ABX8VQL5_9MYCO</name>
<evidence type="ECO:0000256" key="8">
    <source>
        <dbReference type="ARBA" id="ARBA00023136"/>
    </source>
</evidence>
<evidence type="ECO:0000259" key="10">
    <source>
        <dbReference type="Pfam" id="PF00999"/>
    </source>
</evidence>
<accession>A0ABX8VQL5</accession>
<feature type="transmembrane region" description="Helical" evidence="9">
    <location>
        <begin position="246"/>
        <end position="262"/>
    </location>
</feature>
<feature type="transmembrane region" description="Helical" evidence="9">
    <location>
        <begin position="117"/>
        <end position="139"/>
    </location>
</feature>
<keyword evidence="4" id="KW-1003">Cell membrane</keyword>
<dbReference type="Pfam" id="PF00999">
    <property type="entry name" value="Na_H_Exchanger"/>
    <property type="match status" value="1"/>
</dbReference>
<protein>
    <submittedName>
        <fullName evidence="11">Cation:proton antiporter</fullName>
    </submittedName>
</protein>
<feature type="domain" description="Cation/H+ exchanger transmembrane" evidence="10">
    <location>
        <begin position="17"/>
        <end position="385"/>
    </location>
</feature>
<dbReference type="PANTHER" id="PTHR32507:SF8">
    <property type="entry name" value="CNH1P"/>
    <property type="match status" value="1"/>
</dbReference>
<sequence length="403" mass="43168">MHTATPFVLTLLVLGYAVMSGLVARWYVAPALIFVGLGMLLGPFGFNLLQAGPGTEGYTLLAQLALTVILFNQAAKLDPGKVFRRGHVTFRLLVIGIPLTLVLGTLTAAALLPVLPWWEAVCLAAIVAPTEVALIEALIEDHRIPERVRNALSVESGFYDGFALAVLLAALALASAQTDERPRDWTWFVVRTEVVSLVIGACVGLLGAVVIAWSRRREWMNDTWAQLATLAVALICFEFGERVHASGFVAAFTGGLAFAVVARRSNTQVSNQVSDATAQLLELLVFAMFGAFAVIDAWQHTSWRVVVFCVVALFGVRLVAVLVALIRTDLPAYSRLFIGWFGPRGIGTVVLALLVIERGEIQHPDVLAQAGVIAVTLSLIVHSISAPLGIRRYGSVGSAPAAP</sequence>
<feature type="transmembrane region" description="Helical" evidence="9">
    <location>
        <begin position="283"/>
        <end position="299"/>
    </location>
</feature>
<feature type="transmembrane region" description="Helical" evidence="9">
    <location>
        <begin position="368"/>
        <end position="390"/>
    </location>
</feature>
<dbReference type="Proteomes" id="UP000825367">
    <property type="component" value="Chromosome"/>
</dbReference>
<dbReference type="InterPro" id="IPR006153">
    <property type="entry name" value="Cation/H_exchanger_TM"/>
</dbReference>
<keyword evidence="2" id="KW-0813">Transport</keyword>
<dbReference type="EMBL" id="CP080333">
    <property type="protein sequence ID" value="QYL18080.1"/>
    <property type="molecule type" value="Genomic_DNA"/>
</dbReference>
<reference evidence="11 12" key="1">
    <citation type="submission" date="2021-07" db="EMBL/GenBank/DDBJ databases">
        <title>Whole genome sequencing of non-tuberculosis mycobacteria type-strains.</title>
        <authorList>
            <person name="Igarashi Y."/>
            <person name="Osugi A."/>
            <person name="Mitarai S."/>
        </authorList>
    </citation>
    <scope>NUCLEOTIDE SEQUENCE [LARGE SCALE GENOMIC DNA]</scope>
    <source>
        <strain evidence="11 12">JCM 16370</strain>
    </source>
</reference>
<evidence type="ECO:0000256" key="5">
    <source>
        <dbReference type="ARBA" id="ARBA00022692"/>
    </source>
</evidence>
<feature type="transmembrane region" description="Helical" evidence="9">
    <location>
        <begin position="57"/>
        <end position="77"/>
    </location>
</feature>
<evidence type="ECO:0000256" key="9">
    <source>
        <dbReference type="SAM" id="Phobius"/>
    </source>
</evidence>
<comment type="subcellular location">
    <subcellularLocation>
        <location evidence="1">Cell membrane</location>
        <topology evidence="1">Multi-pass membrane protein</topology>
    </subcellularLocation>
</comment>
<keyword evidence="7" id="KW-0406">Ion transport</keyword>
<dbReference type="RefSeq" id="WP_096310336.1">
    <property type="nucleotide sequence ID" value="NZ_BAAAVX010000003.1"/>
</dbReference>
<keyword evidence="6 9" id="KW-1133">Transmembrane helix</keyword>
<organism evidence="11 12">
    <name type="scientific">Mycolicibacterium pallens</name>
    <dbReference type="NCBI Taxonomy" id="370524"/>
    <lineage>
        <taxon>Bacteria</taxon>
        <taxon>Bacillati</taxon>
        <taxon>Actinomycetota</taxon>
        <taxon>Actinomycetes</taxon>
        <taxon>Mycobacteriales</taxon>
        <taxon>Mycobacteriaceae</taxon>
        <taxon>Mycolicibacterium</taxon>
    </lineage>
</organism>
<evidence type="ECO:0000313" key="12">
    <source>
        <dbReference type="Proteomes" id="UP000825367"/>
    </source>
</evidence>
<dbReference type="Gene3D" id="1.20.1530.20">
    <property type="match status" value="1"/>
</dbReference>
<keyword evidence="8 9" id="KW-0472">Membrane</keyword>
<evidence type="ECO:0000256" key="6">
    <source>
        <dbReference type="ARBA" id="ARBA00022989"/>
    </source>
</evidence>
<dbReference type="PANTHER" id="PTHR32507">
    <property type="entry name" value="NA(+)/H(+) ANTIPORTER 1"/>
    <property type="match status" value="1"/>
</dbReference>
<keyword evidence="3" id="KW-0050">Antiport</keyword>